<comment type="caution">
    <text evidence="1">The sequence shown here is derived from an EMBL/GenBank/DDBJ whole genome shotgun (WGS) entry which is preliminary data.</text>
</comment>
<dbReference type="PANTHER" id="PTHR33710:SF71">
    <property type="entry name" value="ENDONUCLEASE_EXONUCLEASE_PHOSPHATASE DOMAIN-CONTAINING PROTEIN"/>
    <property type="match status" value="1"/>
</dbReference>
<dbReference type="EMBL" id="PKPP01001143">
    <property type="protein sequence ID" value="PWA85231.1"/>
    <property type="molecule type" value="Genomic_DNA"/>
</dbReference>
<reference evidence="1 2" key="1">
    <citation type="journal article" date="2018" name="Mol. Plant">
        <title>The genome of Artemisia annua provides insight into the evolution of Asteraceae family and artemisinin biosynthesis.</title>
        <authorList>
            <person name="Shen Q."/>
            <person name="Zhang L."/>
            <person name="Liao Z."/>
            <person name="Wang S."/>
            <person name="Yan T."/>
            <person name="Shi P."/>
            <person name="Liu M."/>
            <person name="Fu X."/>
            <person name="Pan Q."/>
            <person name="Wang Y."/>
            <person name="Lv Z."/>
            <person name="Lu X."/>
            <person name="Zhang F."/>
            <person name="Jiang W."/>
            <person name="Ma Y."/>
            <person name="Chen M."/>
            <person name="Hao X."/>
            <person name="Li L."/>
            <person name="Tang Y."/>
            <person name="Lv G."/>
            <person name="Zhou Y."/>
            <person name="Sun X."/>
            <person name="Brodelius P.E."/>
            <person name="Rose J.K.C."/>
            <person name="Tang K."/>
        </authorList>
    </citation>
    <scope>NUCLEOTIDE SEQUENCE [LARGE SCALE GENOMIC DNA]</scope>
    <source>
        <strain evidence="2">cv. Huhao1</strain>
        <tissue evidence="1">Leaf</tissue>
    </source>
</reference>
<gene>
    <name evidence="1" type="ORF">CTI12_AA150690</name>
</gene>
<dbReference type="Proteomes" id="UP000245207">
    <property type="component" value="Unassembled WGS sequence"/>
</dbReference>
<evidence type="ECO:0000313" key="1">
    <source>
        <dbReference type="EMBL" id="PWA85231.1"/>
    </source>
</evidence>
<dbReference type="GO" id="GO:0003964">
    <property type="term" value="F:RNA-directed DNA polymerase activity"/>
    <property type="evidence" value="ECO:0007669"/>
    <property type="project" value="UniProtKB-KW"/>
</dbReference>
<dbReference type="PANTHER" id="PTHR33710">
    <property type="entry name" value="BNAC02G09200D PROTEIN"/>
    <property type="match status" value="1"/>
</dbReference>
<protein>
    <submittedName>
        <fullName evidence="1">RNA-directed DNA polymerase, eukaryota, Reverse transcriptase zinc-binding domain protein</fullName>
    </submittedName>
</protein>
<dbReference type="STRING" id="35608.A0A2U1PHI3"/>
<keyword evidence="1" id="KW-0548">Nucleotidyltransferase</keyword>
<dbReference type="AlphaFoldDB" id="A0A2U1PHI3"/>
<organism evidence="1 2">
    <name type="scientific">Artemisia annua</name>
    <name type="common">Sweet wormwood</name>
    <dbReference type="NCBI Taxonomy" id="35608"/>
    <lineage>
        <taxon>Eukaryota</taxon>
        <taxon>Viridiplantae</taxon>
        <taxon>Streptophyta</taxon>
        <taxon>Embryophyta</taxon>
        <taxon>Tracheophyta</taxon>
        <taxon>Spermatophyta</taxon>
        <taxon>Magnoliopsida</taxon>
        <taxon>eudicotyledons</taxon>
        <taxon>Gunneridae</taxon>
        <taxon>Pentapetalae</taxon>
        <taxon>asterids</taxon>
        <taxon>campanulids</taxon>
        <taxon>Asterales</taxon>
        <taxon>Asteraceae</taxon>
        <taxon>Asteroideae</taxon>
        <taxon>Anthemideae</taxon>
        <taxon>Artemisiinae</taxon>
        <taxon>Artemisia</taxon>
    </lineage>
</organism>
<sequence length="374" mass="43554">MAMVVVWPQRNEREKEEQEVLVIEGIKVKNDFSSNPEDNKLKASEKLQIYLATTALQRNTAPQIMNKNHLKPLSNVFQSNNVGRLSGTRHLFSMLELDTLHIFGQAKRREVKNDEFVKFGVFINDEDSVMAKSHVATSRLINVCARIFWRWDWTSNGNLCNKGSRIILGWNPDDVDIMVIAQMDQEIIVAEFNISYSIYTWKTMVFAWGLQFSSQFGRQIFGISIVDISMREFKECVEKLEVSDVNKSGLHFTWNQKPKGDHGVLKKIDRVMANLDFNDTFAGANALFQPYRIPNHSPAILRIPKHVKYRPKPLKFSNLLVLHENFKQVVMENWCMDMHGYEMYRVVKNLKHLKKPLRKLLFDKGNLHERVTRL</sequence>
<evidence type="ECO:0000313" key="2">
    <source>
        <dbReference type="Proteomes" id="UP000245207"/>
    </source>
</evidence>
<keyword evidence="1" id="KW-0808">Transferase</keyword>
<keyword evidence="2" id="KW-1185">Reference proteome</keyword>
<name>A0A2U1PHI3_ARTAN</name>
<keyword evidence="1" id="KW-0695">RNA-directed DNA polymerase</keyword>
<accession>A0A2U1PHI3</accession>
<dbReference type="OrthoDB" id="1932741at2759"/>
<proteinExistence type="predicted"/>